<feature type="compositionally biased region" description="Acidic residues" evidence="1">
    <location>
        <begin position="93"/>
        <end position="106"/>
    </location>
</feature>
<evidence type="ECO:0008006" key="3">
    <source>
        <dbReference type="Google" id="ProtNLM"/>
    </source>
</evidence>
<dbReference type="AlphaFoldDB" id="A0A0F9E0J9"/>
<gene>
    <name evidence="2" type="ORF">LCGC14_2213530</name>
</gene>
<dbReference type="EMBL" id="LAZR01029424">
    <property type="protein sequence ID" value="KKL59621.1"/>
    <property type="molecule type" value="Genomic_DNA"/>
</dbReference>
<evidence type="ECO:0000313" key="2">
    <source>
        <dbReference type="EMBL" id="KKL59621.1"/>
    </source>
</evidence>
<evidence type="ECO:0000256" key="1">
    <source>
        <dbReference type="SAM" id="MobiDB-lite"/>
    </source>
</evidence>
<accession>A0A0F9E0J9</accession>
<protein>
    <recommendedName>
        <fullName evidence="3">Bacteriophage T4 Gp32 single-stranded DNA-binding domain-containing protein</fullName>
    </recommendedName>
</protein>
<name>A0A0F9E0J9_9ZZZZ</name>
<feature type="non-terminal residue" evidence="2">
    <location>
        <position position="1"/>
    </location>
</feature>
<organism evidence="2">
    <name type="scientific">marine sediment metagenome</name>
    <dbReference type="NCBI Taxonomy" id="412755"/>
    <lineage>
        <taxon>unclassified sequences</taxon>
        <taxon>metagenomes</taxon>
        <taxon>ecological metagenomes</taxon>
    </lineage>
</organism>
<proteinExistence type="predicted"/>
<comment type="caution">
    <text evidence="2">The sequence shown here is derived from an EMBL/GenBank/DDBJ whole genome shotgun (WGS) entry which is preliminary data.</text>
</comment>
<feature type="region of interest" description="Disordered" evidence="1">
    <location>
        <begin position="83"/>
        <end position="106"/>
    </location>
</feature>
<reference evidence="2" key="1">
    <citation type="journal article" date="2015" name="Nature">
        <title>Complex archaea that bridge the gap between prokaryotes and eukaryotes.</title>
        <authorList>
            <person name="Spang A."/>
            <person name="Saw J.H."/>
            <person name="Jorgensen S.L."/>
            <person name="Zaremba-Niedzwiedzka K."/>
            <person name="Martijn J."/>
            <person name="Lind A.E."/>
            <person name="van Eijk R."/>
            <person name="Schleper C."/>
            <person name="Guy L."/>
            <person name="Ettema T.J."/>
        </authorList>
    </citation>
    <scope>NUCLEOTIDE SEQUENCE</scope>
</reference>
<sequence>IQIMAITQKTIRSQMQALIDDEVWGNPKNYDLTLTRKGLDLNDTVYTLMPNPLTPLAPEIEETYKRANVDLNEWFKGIDVFAKENPTQPQNEAPDEGFNEEDIPVM</sequence>